<evidence type="ECO:0000259" key="6">
    <source>
        <dbReference type="PROSITE" id="PS51935"/>
    </source>
</evidence>
<comment type="caution">
    <text evidence="7">The sequence shown here is derived from an EMBL/GenBank/DDBJ whole genome shotgun (WGS) entry which is preliminary data.</text>
</comment>
<dbReference type="AlphaFoldDB" id="A0AAP2RJZ4"/>
<dbReference type="GO" id="GO:0008234">
    <property type="term" value="F:cysteine-type peptidase activity"/>
    <property type="evidence" value="ECO:0007669"/>
    <property type="project" value="UniProtKB-KW"/>
</dbReference>
<reference evidence="7 8" key="1">
    <citation type="submission" date="2021-11" db="EMBL/GenBank/DDBJ databases">
        <title>Lacrimispora sp. nov. NSJ-141 isolated from human feces.</title>
        <authorList>
            <person name="Abdugheni R."/>
        </authorList>
    </citation>
    <scope>NUCLEOTIDE SEQUENCE [LARGE SCALE GENOMIC DNA]</scope>
    <source>
        <strain evidence="7 8">NSJ-141</strain>
    </source>
</reference>
<keyword evidence="8" id="KW-1185">Reference proteome</keyword>
<dbReference type="Gene3D" id="3.90.1720.10">
    <property type="entry name" value="endopeptidase domain like (from Nostoc punctiforme)"/>
    <property type="match status" value="1"/>
</dbReference>
<dbReference type="EMBL" id="JAJNOR010000010">
    <property type="protein sequence ID" value="MCD2493622.1"/>
    <property type="molecule type" value="Genomic_DNA"/>
</dbReference>
<dbReference type="GO" id="GO:0006508">
    <property type="term" value="P:proteolysis"/>
    <property type="evidence" value="ECO:0007669"/>
    <property type="project" value="UniProtKB-KW"/>
</dbReference>
<dbReference type="SUPFAM" id="SSF54001">
    <property type="entry name" value="Cysteine proteinases"/>
    <property type="match status" value="1"/>
</dbReference>
<organism evidence="7 8">
    <name type="scientific">Lientehia hominis</name>
    <dbReference type="NCBI Taxonomy" id="2897778"/>
    <lineage>
        <taxon>Bacteria</taxon>
        <taxon>Bacillati</taxon>
        <taxon>Bacillota</taxon>
        <taxon>Clostridia</taxon>
        <taxon>Lachnospirales</taxon>
        <taxon>Lachnospiraceae</taxon>
        <taxon>Lientehia</taxon>
    </lineage>
</organism>
<evidence type="ECO:0000256" key="4">
    <source>
        <dbReference type="ARBA" id="ARBA00022807"/>
    </source>
</evidence>
<dbReference type="Gene3D" id="2.30.30.40">
    <property type="entry name" value="SH3 Domains"/>
    <property type="match status" value="1"/>
</dbReference>
<dbReference type="PROSITE" id="PS51935">
    <property type="entry name" value="NLPC_P60"/>
    <property type="match status" value="1"/>
</dbReference>
<name>A0AAP2RJZ4_9FIRM</name>
<dbReference type="InterPro" id="IPR000064">
    <property type="entry name" value="NLP_P60_dom"/>
</dbReference>
<dbReference type="Pfam" id="PF00877">
    <property type="entry name" value="NLPC_P60"/>
    <property type="match status" value="1"/>
</dbReference>
<dbReference type="PANTHER" id="PTHR47053">
    <property type="entry name" value="MUREIN DD-ENDOPEPTIDASE MEPH-RELATED"/>
    <property type="match status" value="1"/>
</dbReference>
<keyword evidence="3" id="KW-0378">Hydrolase</keyword>
<feature type="signal peptide" evidence="5">
    <location>
        <begin position="1"/>
        <end position="25"/>
    </location>
</feature>
<feature type="domain" description="NlpC/P60" evidence="6">
    <location>
        <begin position="229"/>
        <end position="347"/>
    </location>
</feature>
<proteinExistence type="inferred from homology"/>
<evidence type="ECO:0000256" key="5">
    <source>
        <dbReference type="SAM" id="SignalP"/>
    </source>
</evidence>
<dbReference type="RefSeq" id="WP_231063463.1">
    <property type="nucleotide sequence ID" value="NZ_JAJNOR010000010.1"/>
</dbReference>
<dbReference type="InterPro" id="IPR003646">
    <property type="entry name" value="SH3-like_bac-type"/>
</dbReference>
<dbReference type="InterPro" id="IPR038765">
    <property type="entry name" value="Papain-like_cys_pep_sf"/>
</dbReference>
<protein>
    <submittedName>
        <fullName evidence="7">C40 family peptidase</fullName>
    </submittedName>
</protein>
<feature type="chain" id="PRO_5042851243" evidence="5">
    <location>
        <begin position="26"/>
        <end position="347"/>
    </location>
</feature>
<evidence type="ECO:0000256" key="1">
    <source>
        <dbReference type="ARBA" id="ARBA00007074"/>
    </source>
</evidence>
<keyword evidence="4" id="KW-0788">Thiol protease</keyword>
<keyword evidence="5" id="KW-0732">Signal</keyword>
<dbReference type="InterPro" id="IPR051202">
    <property type="entry name" value="Peptidase_C40"/>
</dbReference>
<gene>
    <name evidence="7" type="ORF">LQE92_13495</name>
</gene>
<sequence length="347" mass="37596">MRKRTGFAMILLAALLVGAALPAKAENGYCAAFDKFLVSAGECVNVRTEPRMDAEIIAEVYPGQTLECVQVTEGEAENESGTKLWCQISLPEGTAGYVKYDYFLHGDALQEYLMATGRVYADIEQDTRAAVYATTEMRYGQEQEGPTGNLWNVVSVWDGLLELDGLGFVKGEDCRLTVITEDEKAALEAAGLEEDTPDFMTQLAEQNEIDRMEHPELFSVWSAVTPETTELRAAVVAEAQSHAGLSYVWGGTDLRSGVDCSGLTMSVYAGFGMSIGRTTRQQASGGREVAAGDMQPGDLAFYADENGMICHVVMYVGGGMCVHARDEAHGVVIEPIPGNYCKIVSYI</sequence>
<evidence type="ECO:0000313" key="8">
    <source>
        <dbReference type="Proteomes" id="UP001299265"/>
    </source>
</evidence>
<evidence type="ECO:0000313" key="7">
    <source>
        <dbReference type="EMBL" id="MCD2493622.1"/>
    </source>
</evidence>
<dbReference type="Pfam" id="PF08239">
    <property type="entry name" value="SH3_3"/>
    <property type="match status" value="1"/>
</dbReference>
<dbReference type="Proteomes" id="UP001299265">
    <property type="component" value="Unassembled WGS sequence"/>
</dbReference>
<comment type="similarity">
    <text evidence="1">Belongs to the peptidase C40 family.</text>
</comment>
<accession>A0AAP2RJZ4</accession>
<keyword evidence="2" id="KW-0645">Protease</keyword>
<dbReference type="PANTHER" id="PTHR47053:SF1">
    <property type="entry name" value="MUREIN DD-ENDOPEPTIDASE MEPH-RELATED"/>
    <property type="match status" value="1"/>
</dbReference>
<evidence type="ECO:0000256" key="2">
    <source>
        <dbReference type="ARBA" id="ARBA00022670"/>
    </source>
</evidence>
<evidence type="ECO:0000256" key="3">
    <source>
        <dbReference type="ARBA" id="ARBA00022801"/>
    </source>
</evidence>